<dbReference type="InterPro" id="IPR012296">
    <property type="entry name" value="Nuclease_put_TT1808"/>
</dbReference>
<organism evidence="3 4">
    <name type="scientific">Pseudanabaena frigida</name>
    <dbReference type="NCBI Taxonomy" id="945775"/>
    <lineage>
        <taxon>Bacteria</taxon>
        <taxon>Bacillati</taxon>
        <taxon>Cyanobacteriota</taxon>
        <taxon>Cyanophyceae</taxon>
        <taxon>Pseudanabaenales</taxon>
        <taxon>Pseudanabaenaceae</taxon>
        <taxon>Pseudanabaena</taxon>
    </lineage>
</organism>
<accession>A0A2W4XV26</accession>
<dbReference type="AlphaFoldDB" id="A0A2W4XV26"/>
<dbReference type="EMBL" id="QBML01000023">
    <property type="protein sequence ID" value="PZO38475.1"/>
    <property type="molecule type" value="Genomic_DNA"/>
</dbReference>
<evidence type="ECO:0000256" key="1">
    <source>
        <dbReference type="SAM" id="Coils"/>
    </source>
</evidence>
<name>A0A2W4XV26_9CYAN</name>
<dbReference type="Gene3D" id="3.90.1570.10">
    <property type="entry name" value="tt1808, chain A"/>
    <property type="match status" value="1"/>
</dbReference>
<proteinExistence type="predicted"/>
<comment type="caution">
    <text evidence="3">The sequence shown here is derived from an EMBL/GenBank/DDBJ whole genome shotgun (WGS) entry which is preliminary data.</text>
</comment>
<sequence length="232" mass="26899">MVSQLTISSTEIVYPESDGQPMASNTTHFIWIVTIKENLDWFFTQNQNSDLKIFVAGDLLWYPVQGRNDLSTAPDVMVAIGRPRGHRGSYKQWLEDNIPPQVVFEILSPTNTREEMDKKLLFYDRYGVEEYYIYNYEANNLGVWLREHDGGLSPIFIDRKWQSPRLGMQFELTDETLKMFHADGTAFLSYAEIQDLLVKERERADSAIQRAEAEKQRADRLAAKLRELGIEP</sequence>
<dbReference type="CDD" id="cd06260">
    <property type="entry name" value="DUF820-like"/>
    <property type="match status" value="1"/>
</dbReference>
<dbReference type="InterPro" id="IPR008538">
    <property type="entry name" value="Uma2"/>
</dbReference>
<dbReference type="Proteomes" id="UP000249467">
    <property type="component" value="Unassembled WGS sequence"/>
</dbReference>
<feature type="coiled-coil region" evidence="1">
    <location>
        <begin position="194"/>
        <end position="231"/>
    </location>
</feature>
<dbReference type="PANTHER" id="PTHR33352">
    <property type="entry name" value="SLR1095 PROTEIN"/>
    <property type="match status" value="1"/>
</dbReference>
<feature type="domain" description="Putative restriction endonuclease" evidence="2">
    <location>
        <begin position="35"/>
        <end position="161"/>
    </location>
</feature>
<protein>
    <recommendedName>
        <fullName evidence="2">Putative restriction endonuclease domain-containing protein</fullName>
    </recommendedName>
</protein>
<evidence type="ECO:0000259" key="2">
    <source>
        <dbReference type="Pfam" id="PF05685"/>
    </source>
</evidence>
<dbReference type="Pfam" id="PF05685">
    <property type="entry name" value="Uma2"/>
    <property type="match status" value="1"/>
</dbReference>
<dbReference type="SUPFAM" id="SSF52980">
    <property type="entry name" value="Restriction endonuclease-like"/>
    <property type="match status" value="1"/>
</dbReference>
<evidence type="ECO:0000313" key="4">
    <source>
        <dbReference type="Proteomes" id="UP000249467"/>
    </source>
</evidence>
<dbReference type="InterPro" id="IPR011335">
    <property type="entry name" value="Restrct_endonuc-II-like"/>
</dbReference>
<reference evidence="3 4" key="1">
    <citation type="submission" date="2018-04" db="EMBL/GenBank/DDBJ databases">
        <authorList>
            <person name="Go L.Y."/>
            <person name="Mitchell J.A."/>
        </authorList>
    </citation>
    <scope>NUCLEOTIDE SEQUENCE [LARGE SCALE GENOMIC DNA]</scope>
    <source>
        <strain evidence="3">ULC066bin1</strain>
    </source>
</reference>
<evidence type="ECO:0000313" key="3">
    <source>
        <dbReference type="EMBL" id="PZO38475.1"/>
    </source>
</evidence>
<dbReference type="PANTHER" id="PTHR33352:SF2">
    <property type="entry name" value="SLL0995 PROTEIN"/>
    <property type="match status" value="1"/>
</dbReference>
<gene>
    <name evidence="3" type="ORF">DCF19_16255</name>
</gene>
<keyword evidence="1" id="KW-0175">Coiled coil</keyword>
<reference evidence="3 4" key="2">
    <citation type="submission" date="2018-06" db="EMBL/GenBank/DDBJ databases">
        <title>Metagenomic assembly of (sub)arctic Cyanobacteria and their associated microbiome from non-axenic cultures.</title>
        <authorList>
            <person name="Baurain D."/>
        </authorList>
    </citation>
    <scope>NUCLEOTIDE SEQUENCE [LARGE SCALE GENOMIC DNA]</scope>
    <source>
        <strain evidence="3">ULC066bin1</strain>
    </source>
</reference>